<dbReference type="InterPro" id="IPR036259">
    <property type="entry name" value="MFS_trans_sf"/>
</dbReference>
<feature type="transmembrane region" description="Helical" evidence="5">
    <location>
        <begin position="251"/>
        <end position="273"/>
    </location>
</feature>
<feature type="transmembrane region" description="Helical" evidence="5">
    <location>
        <begin position="18"/>
        <end position="39"/>
    </location>
</feature>
<protein>
    <submittedName>
        <fullName evidence="7">MFS transporter</fullName>
    </submittedName>
</protein>
<feature type="transmembrane region" description="Helical" evidence="5">
    <location>
        <begin position="222"/>
        <end position="245"/>
    </location>
</feature>
<evidence type="ECO:0000256" key="1">
    <source>
        <dbReference type="ARBA" id="ARBA00004141"/>
    </source>
</evidence>
<evidence type="ECO:0000256" key="2">
    <source>
        <dbReference type="ARBA" id="ARBA00022692"/>
    </source>
</evidence>
<feature type="transmembrane region" description="Helical" evidence="5">
    <location>
        <begin position="175"/>
        <end position="195"/>
    </location>
</feature>
<dbReference type="EMBL" id="BNAP01000001">
    <property type="protein sequence ID" value="GHG80118.1"/>
    <property type="molecule type" value="Genomic_DNA"/>
</dbReference>
<dbReference type="PANTHER" id="PTHR23518">
    <property type="entry name" value="C-METHYLTRANSFERASE"/>
    <property type="match status" value="1"/>
</dbReference>
<comment type="subcellular location">
    <subcellularLocation>
        <location evidence="1">Membrane</location>
        <topology evidence="1">Multi-pass membrane protein</topology>
    </subcellularLocation>
</comment>
<comment type="caution">
    <text evidence="7">The sequence shown here is derived from an EMBL/GenBank/DDBJ whole genome shotgun (WGS) entry which is preliminary data.</text>
</comment>
<evidence type="ECO:0000313" key="8">
    <source>
        <dbReference type="Proteomes" id="UP000611500"/>
    </source>
</evidence>
<sequence length="403" mass="42070">MTAKTPTTSTRPALPRTIWALGLVSLFMDISSEMIHALLPLFLTTTLGASVVFVGILEGIAEATAAIVKVFSGYLSDRIGRRKPLILIGYGLGALSKPFFAIAGAPAPVFAAHFVDRIGKGIRGAPRDALIADVVPPEIRGRAYGLRQGLDTAGAFIGPLLAIALMALFDDNMRTVFWFAIIPGLLAVACVLLGVEDRSSGADKPPSAPPIPLRDIRQFSPAFWGVVVIGVFFTLARFSEAFLILKAHEQGLPLLLAPLVLVTMNIVYSLGAYPAGAWSDQTSPAVLLLTGLAALICADLLLALVSGLVWTFAGLALWGIHMALSQGLLSKLVAQHAPKTLRGSAFGVFNSATGVAMLAASLIAGLLWDRLGPSATFLAGAGFAALTAVLLLAQAGTQRAGAR</sequence>
<evidence type="ECO:0000256" key="4">
    <source>
        <dbReference type="ARBA" id="ARBA00023136"/>
    </source>
</evidence>
<dbReference type="GO" id="GO:0016020">
    <property type="term" value="C:membrane"/>
    <property type="evidence" value="ECO:0007669"/>
    <property type="project" value="UniProtKB-SubCell"/>
</dbReference>
<dbReference type="InterPro" id="IPR005829">
    <property type="entry name" value="Sugar_transporter_CS"/>
</dbReference>
<evidence type="ECO:0000313" key="7">
    <source>
        <dbReference type="EMBL" id="GHG80118.1"/>
    </source>
</evidence>
<reference evidence="7" key="2">
    <citation type="submission" date="2020-09" db="EMBL/GenBank/DDBJ databases">
        <authorList>
            <person name="Sun Q."/>
            <person name="Zhou Y."/>
        </authorList>
    </citation>
    <scope>NUCLEOTIDE SEQUENCE</scope>
    <source>
        <strain evidence="7">CGMCC 1.7081</strain>
    </source>
</reference>
<dbReference type="RefSeq" id="WP_028092055.1">
    <property type="nucleotide sequence ID" value="NZ_BNAP01000001.1"/>
</dbReference>
<dbReference type="InterPro" id="IPR020846">
    <property type="entry name" value="MFS_dom"/>
</dbReference>
<gene>
    <name evidence="7" type="ORF">GCM10010961_02950</name>
</gene>
<feature type="transmembrane region" description="Helical" evidence="5">
    <location>
        <begin position="346"/>
        <end position="368"/>
    </location>
</feature>
<keyword evidence="4 5" id="KW-0472">Membrane</keyword>
<dbReference type="Proteomes" id="UP000611500">
    <property type="component" value="Unassembled WGS sequence"/>
</dbReference>
<evidence type="ECO:0000259" key="6">
    <source>
        <dbReference type="PROSITE" id="PS50850"/>
    </source>
</evidence>
<reference evidence="7" key="1">
    <citation type="journal article" date="2014" name="Int. J. Syst. Evol. Microbiol.">
        <title>Complete genome sequence of Corynebacterium casei LMG S-19264T (=DSM 44701T), isolated from a smear-ripened cheese.</title>
        <authorList>
            <consortium name="US DOE Joint Genome Institute (JGI-PGF)"/>
            <person name="Walter F."/>
            <person name="Albersmeier A."/>
            <person name="Kalinowski J."/>
            <person name="Ruckert C."/>
        </authorList>
    </citation>
    <scope>NUCLEOTIDE SEQUENCE</scope>
    <source>
        <strain evidence="7">CGMCC 1.7081</strain>
    </source>
</reference>
<feature type="domain" description="Major facilitator superfamily (MFS) profile" evidence="6">
    <location>
        <begin position="17"/>
        <end position="399"/>
    </location>
</feature>
<evidence type="ECO:0000256" key="5">
    <source>
        <dbReference type="SAM" id="Phobius"/>
    </source>
</evidence>
<feature type="transmembrane region" description="Helical" evidence="5">
    <location>
        <begin position="285"/>
        <end position="309"/>
    </location>
</feature>
<keyword evidence="2 5" id="KW-0812">Transmembrane</keyword>
<feature type="transmembrane region" description="Helical" evidence="5">
    <location>
        <begin position="150"/>
        <end position="169"/>
    </location>
</feature>
<evidence type="ECO:0000256" key="3">
    <source>
        <dbReference type="ARBA" id="ARBA00022989"/>
    </source>
</evidence>
<feature type="transmembrane region" description="Helical" evidence="5">
    <location>
        <begin position="374"/>
        <end position="393"/>
    </location>
</feature>
<dbReference type="AlphaFoldDB" id="A0A8J3H323"/>
<keyword evidence="8" id="KW-1185">Reference proteome</keyword>
<dbReference type="PROSITE" id="PS00216">
    <property type="entry name" value="SUGAR_TRANSPORT_1"/>
    <property type="match status" value="1"/>
</dbReference>
<accession>A0A8J3H323</accession>
<dbReference type="PANTHER" id="PTHR23518:SF2">
    <property type="entry name" value="MAJOR FACILITATOR SUPERFAMILY TRANSPORTER"/>
    <property type="match status" value="1"/>
</dbReference>
<dbReference type="Gene3D" id="1.20.1250.20">
    <property type="entry name" value="MFS general substrate transporter like domains"/>
    <property type="match status" value="1"/>
</dbReference>
<keyword evidence="3 5" id="KW-1133">Transmembrane helix</keyword>
<proteinExistence type="predicted"/>
<dbReference type="SUPFAM" id="SSF103473">
    <property type="entry name" value="MFS general substrate transporter"/>
    <property type="match status" value="1"/>
</dbReference>
<dbReference type="GO" id="GO:0022857">
    <property type="term" value="F:transmembrane transporter activity"/>
    <property type="evidence" value="ECO:0007669"/>
    <property type="project" value="InterPro"/>
</dbReference>
<dbReference type="CDD" id="cd17370">
    <property type="entry name" value="MFS_MJ1317_like"/>
    <property type="match status" value="1"/>
</dbReference>
<dbReference type="InterPro" id="IPR011701">
    <property type="entry name" value="MFS"/>
</dbReference>
<organism evidence="7 8">
    <name type="scientific">Pseudodonghicola xiamenensis</name>
    <dbReference type="NCBI Taxonomy" id="337702"/>
    <lineage>
        <taxon>Bacteria</taxon>
        <taxon>Pseudomonadati</taxon>
        <taxon>Pseudomonadota</taxon>
        <taxon>Alphaproteobacteria</taxon>
        <taxon>Rhodobacterales</taxon>
        <taxon>Paracoccaceae</taxon>
        <taxon>Pseudodonghicola</taxon>
    </lineage>
</organism>
<name>A0A8J3H323_9RHOB</name>
<dbReference type="PROSITE" id="PS50850">
    <property type="entry name" value="MFS"/>
    <property type="match status" value="1"/>
</dbReference>
<dbReference type="Pfam" id="PF07690">
    <property type="entry name" value="MFS_1"/>
    <property type="match status" value="1"/>
</dbReference>